<name>A0ABT9WWI1_9BACI</name>
<keyword evidence="1" id="KW-0732">Signal</keyword>
<dbReference type="RefSeq" id="WP_307231607.1">
    <property type="nucleotide sequence ID" value="NZ_JAUSTT010000023.1"/>
</dbReference>
<evidence type="ECO:0000313" key="2">
    <source>
        <dbReference type="EMBL" id="MDQ0177541.1"/>
    </source>
</evidence>
<dbReference type="Proteomes" id="UP001223586">
    <property type="component" value="Unassembled WGS sequence"/>
</dbReference>
<dbReference type="PROSITE" id="PS51257">
    <property type="entry name" value="PROKAR_LIPOPROTEIN"/>
    <property type="match status" value="1"/>
</dbReference>
<keyword evidence="3" id="KW-1185">Reference proteome</keyword>
<feature type="chain" id="PRO_5046549489" evidence="1">
    <location>
        <begin position="21"/>
        <end position="71"/>
    </location>
</feature>
<protein>
    <submittedName>
        <fullName evidence="2">Uncharacterized protein</fullName>
    </submittedName>
</protein>
<reference evidence="2 3" key="1">
    <citation type="submission" date="2023-07" db="EMBL/GenBank/DDBJ databases">
        <title>Genomic Encyclopedia of Type Strains, Phase IV (KMG-IV): sequencing the most valuable type-strain genomes for metagenomic binning, comparative biology and taxonomic classification.</title>
        <authorList>
            <person name="Goeker M."/>
        </authorList>
    </citation>
    <scope>NUCLEOTIDE SEQUENCE [LARGE SCALE GENOMIC DNA]</scope>
    <source>
        <strain evidence="2 3">DSM 23837</strain>
    </source>
</reference>
<gene>
    <name evidence="2" type="ORF">J2S08_003421</name>
</gene>
<evidence type="ECO:0000256" key="1">
    <source>
        <dbReference type="SAM" id="SignalP"/>
    </source>
</evidence>
<evidence type="ECO:0000313" key="3">
    <source>
        <dbReference type="Proteomes" id="UP001223586"/>
    </source>
</evidence>
<comment type="caution">
    <text evidence="2">The sequence shown here is derived from an EMBL/GenBank/DDBJ whole genome shotgun (WGS) entry which is preliminary data.</text>
</comment>
<sequence length="71" mass="8019">MKKYLLLFMTGLLMMTSACHFNNTETPDKYGTDVRSNFPSVADNVPLTNTQLIGTEVDKVKEERLYVDACV</sequence>
<organism evidence="2 3">
    <name type="scientific">Bacillus chungangensis</name>
    <dbReference type="NCBI Taxonomy" id="587633"/>
    <lineage>
        <taxon>Bacteria</taxon>
        <taxon>Bacillati</taxon>
        <taxon>Bacillota</taxon>
        <taxon>Bacilli</taxon>
        <taxon>Bacillales</taxon>
        <taxon>Bacillaceae</taxon>
        <taxon>Bacillus</taxon>
    </lineage>
</organism>
<feature type="signal peptide" evidence="1">
    <location>
        <begin position="1"/>
        <end position="20"/>
    </location>
</feature>
<accession>A0ABT9WWI1</accession>
<proteinExistence type="predicted"/>
<dbReference type="EMBL" id="JAUSTT010000023">
    <property type="protein sequence ID" value="MDQ0177541.1"/>
    <property type="molecule type" value="Genomic_DNA"/>
</dbReference>